<dbReference type="PRINTS" id="PR00385">
    <property type="entry name" value="P450"/>
</dbReference>
<dbReference type="Gene3D" id="1.10.630.10">
    <property type="entry name" value="Cytochrome P450"/>
    <property type="match status" value="1"/>
</dbReference>
<sequence>MAPTFRIHIAWAAFIDLPTVPPSPSAQRDLMVSFLICFILYAVFSKHAVRHLPLPPGPRTSWFGSVELPKTYPWITYAQWRKTYGDLVYIYVFGNPVVVLNSARVVNDLLEKRSSIYSSRPFRSMVTQLMGWDWLFSTIPYGPWWKKHRAMFHQHFNAANTSTYHPVMLRETRVLLRNLTDSPDNLDHHIRRNAAAIVLSVAYGHQVAPEGDPYVLLADQAMNTLGLAGIFGTYLVDYIPPLRFIPAWMPGAGFKRQALEWRKLNQAMLNAPFKMVKERMASGNAIPCITAAAVEEWLQSGRDPEQEKVIKGVAATSYAAGADTTVSAVLSFFLAMTVYPEVLERAQAEIDKVVGRDRLPDFSDRDSLPYIDWIVWECLRWNPVTPLGIAHSLTEDDVYEGKLIPKDTTVIPNTWAILHDEATYPEPYRFFPERYADNLKNTELGINEPPLAAFGYGRRICPGRWLATDSVWIAVATVAAAFNIAKALDEKGVPIEPEVEYTSTLLSHPKHFQCSIVQRSDAAAALIAQTSDE</sequence>
<keyword evidence="9 14" id="KW-0560">Oxidoreductase</keyword>
<comment type="pathway">
    <text evidence="3">Secondary metabolite biosynthesis.</text>
</comment>
<dbReference type="InParanoid" id="A0A401G7U2"/>
<dbReference type="InterPro" id="IPR001128">
    <property type="entry name" value="Cyt_P450"/>
</dbReference>
<dbReference type="GO" id="GO:0016020">
    <property type="term" value="C:membrane"/>
    <property type="evidence" value="ECO:0007669"/>
    <property type="project" value="UniProtKB-SubCell"/>
</dbReference>
<keyword evidence="16" id="KW-1185">Reference proteome</keyword>
<dbReference type="STRING" id="139825.A0A401G7U2"/>
<keyword evidence="7 13" id="KW-0479">Metal-binding</keyword>
<dbReference type="PANTHER" id="PTHR46300:SF7">
    <property type="entry name" value="P450, PUTATIVE (EUROFUNG)-RELATED"/>
    <property type="match status" value="1"/>
</dbReference>
<reference evidence="15 16" key="1">
    <citation type="journal article" date="2018" name="Sci. Rep.">
        <title>Genome sequence of the cauliflower mushroom Sparassis crispa (Hanabiratake) and its association with beneficial usage.</title>
        <authorList>
            <person name="Kiyama R."/>
            <person name="Furutani Y."/>
            <person name="Kawaguchi K."/>
            <person name="Nakanishi T."/>
        </authorList>
    </citation>
    <scope>NUCLEOTIDE SEQUENCE [LARGE SCALE GENOMIC DNA]</scope>
</reference>
<gene>
    <name evidence="15" type="ORF">SCP_0111100</name>
</gene>
<dbReference type="GO" id="GO:0016705">
    <property type="term" value="F:oxidoreductase activity, acting on paired donors, with incorporation or reduction of molecular oxygen"/>
    <property type="evidence" value="ECO:0007669"/>
    <property type="project" value="InterPro"/>
</dbReference>
<evidence type="ECO:0000313" key="16">
    <source>
        <dbReference type="Proteomes" id="UP000287166"/>
    </source>
</evidence>
<accession>A0A401G7U2</accession>
<dbReference type="PRINTS" id="PR00463">
    <property type="entry name" value="EP450I"/>
</dbReference>
<comment type="caution">
    <text evidence="15">The sequence shown here is derived from an EMBL/GenBank/DDBJ whole genome shotgun (WGS) entry which is preliminary data.</text>
</comment>
<dbReference type="GeneID" id="38775144"/>
<dbReference type="EMBL" id="BFAD01000001">
    <property type="protein sequence ID" value="GBE78227.1"/>
    <property type="molecule type" value="Genomic_DNA"/>
</dbReference>
<evidence type="ECO:0000256" key="10">
    <source>
        <dbReference type="ARBA" id="ARBA00023004"/>
    </source>
</evidence>
<keyword evidence="12" id="KW-0472">Membrane</keyword>
<dbReference type="PANTHER" id="PTHR46300">
    <property type="entry name" value="P450, PUTATIVE (EUROFUNG)-RELATED-RELATED"/>
    <property type="match status" value="1"/>
</dbReference>
<dbReference type="SUPFAM" id="SSF48264">
    <property type="entry name" value="Cytochrome P450"/>
    <property type="match status" value="1"/>
</dbReference>
<comment type="similarity">
    <text evidence="4 14">Belongs to the cytochrome P450 family.</text>
</comment>
<dbReference type="Pfam" id="PF00067">
    <property type="entry name" value="p450"/>
    <property type="match status" value="1"/>
</dbReference>
<evidence type="ECO:0000313" key="15">
    <source>
        <dbReference type="EMBL" id="GBE78227.1"/>
    </source>
</evidence>
<dbReference type="CDD" id="cd11065">
    <property type="entry name" value="CYP64-like"/>
    <property type="match status" value="1"/>
</dbReference>
<evidence type="ECO:0000256" key="3">
    <source>
        <dbReference type="ARBA" id="ARBA00005179"/>
    </source>
</evidence>
<comment type="subcellular location">
    <subcellularLocation>
        <location evidence="2">Membrane</location>
        <topology evidence="2">Single-pass membrane protein</topology>
    </subcellularLocation>
</comment>
<dbReference type="PROSITE" id="PS00086">
    <property type="entry name" value="CYTOCHROME_P450"/>
    <property type="match status" value="1"/>
</dbReference>
<comment type="cofactor">
    <cofactor evidence="1 13">
        <name>heme</name>
        <dbReference type="ChEBI" id="CHEBI:30413"/>
    </cofactor>
</comment>
<dbReference type="InterPro" id="IPR002401">
    <property type="entry name" value="Cyt_P450_E_grp-I"/>
</dbReference>
<keyword evidence="10 13" id="KW-0408">Iron</keyword>
<organism evidence="15 16">
    <name type="scientific">Sparassis crispa</name>
    <dbReference type="NCBI Taxonomy" id="139825"/>
    <lineage>
        <taxon>Eukaryota</taxon>
        <taxon>Fungi</taxon>
        <taxon>Dikarya</taxon>
        <taxon>Basidiomycota</taxon>
        <taxon>Agaricomycotina</taxon>
        <taxon>Agaricomycetes</taxon>
        <taxon>Polyporales</taxon>
        <taxon>Sparassidaceae</taxon>
        <taxon>Sparassis</taxon>
    </lineage>
</organism>
<evidence type="ECO:0000256" key="14">
    <source>
        <dbReference type="RuleBase" id="RU000461"/>
    </source>
</evidence>
<evidence type="ECO:0000256" key="9">
    <source>
        <dbReference type="ARBA" id="ARBA00023002"/>
    </source>
</evidence>
<dbReference type="GO" id="GO:0020037">
    <property type="term" value="F:heme binding"/>
    <property type="evidence" value="ECO:0007669"/>
    <property type="project" value="InterPro"/>
</dbReference>
<evidence type="ECO:0000256" key="13">
    <source>
        <dbReference type="PIRSR" id="PIRSR602401-1"/>
    </source>
</evidence>
<evidence type="ECO:0000256" key="8">
    <source>
        <dbReference type="ARBA" id="ARBA00022989"/>
    </source>
</evidence>
<keyword evidence="11 14" id="KW-0503">Monooxygenase</keyword>
<dbReference type="InterPro" id="IPR050364">
    <property type="entry name" value="Cytochrome_P450_fung"/>
</dbReference>
<evidence type="ECO:0000256" key="7">
    <source>
        <dbReference type="ARBA" id="ARBA00022723"/>
    </source>
</evidence>
<evidence type="ECO:0000256" key="2">
    <source>
        <dbReference type="ARBA" id="ARBA00004167"/>
    </source>
</evidence>
<evidence type="ECO:0000256" key="4">
    <source>
        <dbReference type="ARBA" id="ARBA00010617"/>
    </source>
</evidence>
<evidence type="ECO:0000256" key="1">
    <source>
        <dbReference type="ARBA" id="ARBA00001971"/>
    </source>
</evidence>
<feature type="binding site" description="axial binding residue" evidence="13">
    <location>
        <position position="461"/>
    </location>
    <ligand>
        <name>heme</name>
        <dbReference type="ChEBI" id="CHEBI:30413"/>
    </ligand>
    <ligandPart>
        <name>Fe</name>
        <dbReference type="ChEBI" id="CHEBI:18248"/>
    </ligandPart>
</feature>
<keyword evidence="8" id="KW-1133">Transmembrane helix</keyword>
<dbReference type="AlphaFoldDB" id="A0A401G7U2"/>
<dbReference type="OrthoDB" id="2789670at2759"/>
<dbReference type="InterPro" id="IPR017972">
    <property type="entry name" value="Cyt_P450_CS"/>
</dbReference>
<protein>
    <submittedName>
        <fullName evidence="15">Multifunctional cytochrome P450 monooxygenase af510</fullName>
    </submittedName>
</protein>
<proteinExistence type="inferred from homology"/>
<evidence type="ECO:0000256" key="12">
    <source>
        <dbReference type="ARBA" id="ARBA00023136"/>
    </source>
</evidence>
<evidence type="ECO:0000256" key="11">
    <source>
        <dbReference type="ARBA" id="ARBA00023033"/>
    </source>
</evidence>
<dbReference type="GO" id="GO:0005506">
    <property type="term" value="F:iron ion binding"/>
    <property type="evidence" value="ECO:0007669"/>
    <property type="project" value="InterPro"/>
</dbReference>
<keyword evidence="5 13" id="KW-0349">Heme</keyword>
<dbReference type="Proteomes" id="UP000287166">
    <property type="component" value="Unassembled WGS sequence"/>
</dbReference>
<evidence type="ECO:0000256" key="6">
    <source>
        <dbReference type="ARBA" id="ARBA00022692"/>
    </source>
</evidence>
<keyword evidence="6" id="KW-0812">Transmembrane</keyword>
<dbReference type="RefSeq" id="XP_027609140.1">
    <property type="nucleotide sequence ID" value="XM_027753339.1"/>
</dbReference>
<evidence type="ECO:0000256" key="5">
    <source>
        <dbReference type="ARBA" id="ARBA00022617"/>
    </source>
</evidence>
<name>A0A401G7U2_9APHY</name>
<dbReference type="GO" id="GO:0004497">
    <property type="term" value="F:monooxygenase activity"/>
    <property type="evidence" value="ECO:0007669"/>
    <property type="project" value="UniProtKB-KW"/>
</dbReference>
<dbReference type="InterPro" id="IPR036396">
    <property type="entry name" value="Cyt_P450_sf"/>
</dbReference>